<reference evidence="2 3" key="2">
    <citation type="submission" date="2015-05" db="EMBL/GenBank/DDBJ databases">
        <authorList>
            <person name="Morales-Cruz A."/>
            <person name="Amrine K.C."/>
            <person name="Cantu D."/>
        </authorList>
    </citation>
    <scope>NUCLEOTIDE SEQUENCE [LARGE SCALE GENOMIC DNA]</scope>
    <source>
        <strain evidence="2">DA912</strain>
    </source>
</reference>
<dbReference type="Proteomes" id="UP000034680">
    <property type="component" value="Unassembled WGS sequence"/>
</dbReference>
<reference evidence="2 3" key="1">
    <citation type="submission" date="2015-05" db="EMBL/GenBank/DDBJ databases">
        <title>Distinctive expansion of gene families associated with plant cell wall degradation and secondary metabolism in the genomes of grapevine trunk pathogens.</title>
        <authorList>
            <person name="Lawrence D.P."/>
            <person name="Travadon R."/>
            <person name="Rolshausen P.E."/>
            <person name="Baumgartner K."/>
        </authorList>
    </citation>
    <scope>NUCLEOTIDE SEQUENCE [LARGE SCALE GENOMIC DNA]</scope>
    <source>
        <strain evidence="2">DA912</strain>
    </source>
</reference>
<proteinExistence type="predicted"/>
<evidence type="ECO:0000259" key="1">
    <source>
        <dbReference type="Pfam" id="PF06722"/>
    </source>
</evidence>
<gene>
    <name evidence="2" type="ORF">UCDDA912_g04807</name>
</gene>
<dbReference type="EMBL" id="LCUC01000169">
    <property type="protein sequence ID" value="KKY35200.1"/>
    <property type="molecule type" value="Genomic_DNA"/>
</dbReference>
<evidence type="ECO:0000313" key="2">
    <source>
        <dbReference type="EMBL" id="KKY35200.1"/>
    </source>
</evidence>
<accession>A0A0G2I5M1</accession>
<keyword evidence="3" id="KW-1185">Reference proteome</keyword>
<dbReference type="OrthoDB" id="5835829at2759"/>
<organism evidence="2 3">
    <name type="scientific">Diaporthe ampelina</name>
    <dbReference type="NCBI Taxonomy" id="1214573"/>
    <lineage>
        <taxon>Eukaryota</taxon>
        <taxon>Fungi</taxon>
        <taxon>Dikarya</taxon>
        <taxon>Ascomycota</taxon>
        <taxon>Pezizomycotina</taxon>
        <taxon>Sordariomycetes</taxon>
        <taxon>Sordariomycetidae</taxon>
        <taxon>Diaporthales</taxon>
        <taxon>Diaporthaceae</taxon>
        <taxon>Diaporthe</taxon>
    </lineage>
</organism>
<dbReference type="PANTHER" id="PTHR21015:SF22">
    <property type="entry name" value="GLYCOSYLTRANSFERASE"/>
    <property type="match status" value="1"/>
</dbReference>
<dbReference type="Pfam" id="PF06722">
    <property type="entry name" value="EryCIII-like_C"/>
    <property type="match status" value="1"/>
</dbReference>
<keyword evidence="2" id="KW-0808">Transferase</keyword>
<dbReference type="InterPro" id="IPR010610">
    <property type="entry name" value="EryCIII-like_C"/>
</dbReference>
<dbReference type="AlphaFoldDB" id="A0A0G2I5M1"/>
<sequence>MGSTEPKPLILAIAGAAVGHFVPVLQICQHLVSKGYNVSILQASYFKDSIESVGATFIPLDEECDFCQYDIALKGSPNGRFPERLTLSPGLETLAFDLEHVFMPYIPSQARSISRALEQTQLRDPARKVVILAENSMLGIVPLRLVSDEKRREVPPVLGLNVVPLTWESIDVGPFGTGLPPDSTPSGRARNKVLHGLVRNFALKGALRALRKYLIEAGAEPDYIPGPGELGFNITYDPRVYDKVFQMCLPEVEFPRSDLPEHIQFVGGLPRKPIPESYEYPPWWSDIVINSTLPTEERKKLVVVAQGTFANDFSDLILPTVLGLGERPGFLTVAILGKRGARLEAALPPNARVADYLPYDAVLPYADVFVQSGSYGGFQHGLVNGVPAVLGGDTEDKPEIAARAEWAGVGFNLKTGHPTPEQVARGVDEVLGNPSYKTRSLELSKLMKATDPLATIEKELLLMAASS</sequence>
<evidence type="ECO:0000313" key="3">
    <source>
        <dbReference type="Proteomes" id="UP000034680"/>
    </source>
</evidence>
<feature type="domain" description="Erythromycin biosynthesis protein CIII-like C-terminal" evidence="1">
    <location>
        <begin position="339"/>
        <end position="450"/>
    </location>
</feature>
<dbReference type="GO" id="GO:0016757">
    <property type="term" value="F:glycosyltransferase activity"/>
    <property type="evidence" value="ECO:0007669"/>
    <property type="project" value="UniProtKB-ARBA"/>
</dbReference>
<dbReference type="Gene3D" id="3.40.50.2000">
    <property type="entry name" value="Glycogen Phosphorylase B"/>
    <property type="match status" value="2"/>
</dbReference>
<comment type="caution">
    <text evidence="2">The sequence shown here is derived from an EMBL/GenBank/DDBJ whole genome shotgun (WGS) entry which is preliminary data.</text>
</comment>
<protein>
    <submittedName>
        <fullName evidence="2">Putative udp-glucuronosyl udp-glucosyltransferase</fullName>
    </submittedName>
</protein>
<dbReference type="STRING" id="1214573.A0A0G2I5M1"/>
<name>A0A0G2I5M1_9PEZI</name>
<dbReference type="PANTHER" id="PTHR21015">
    <property type="entry name" value="UDP-N-ACETYLGLUCOSAMINE--N-ACETYLMURAMYL-(PENTAPEPTIDE) PYROPHOSPHORYL-UNDECAPRENOL N-ACETYLGLUCOSAMINE TRANSFERASE 1"/>
    <property type="match status" value="1"/>
</dbReference>
<dbReference type="SUPFAM" id="SSF53756">
    <property type="entry name" value="UDP-Glycosyltransferase/glycogen phosphorylase"/>
    <property type="match status" value="1"/>
</dbReference>